<dbReference type="FunFam" id="3.40.630.10:FF:000018">
    <property type="entry name" value="Aminoacyl-histidine dipeptidase PepD"/>
    <property type="match status" value="1"/>
</dbReference>
<dbReference type="FunFam" id="3.40.630.10:FF:000015">
    <property type="entry name" value="Aminoacyl-histidine dipeptidase PepD"/>
    <property type="match status" value="1"/>
</dbReference>
<comment type="caution">
    <text evidence="19">The sequence shown here is derived from an EMBL/GenBank/DDBJ whole genome shotgun (WGS) entry which is preliminary data.</text>
</comment>
<accession>K0WTT9</accession>
<evidence type="ECO:0000256" key="8">
    <source>
        <dbReference type="ARBA" id="ARBA00023285"/>
    </source>
</evidence>
<evidence type="ECO:0000256" key="10">
    <source>
        <dbReference type="ARBA" id="ARBA00038976"/>
    </source>
</evidence>
<dbReference type="NCBIfam" id="TIGR01893">
    <property type="entry name" value="aa-his-dipept"/>
    <property type="match status" value="1"/>
</dbReference>
<evidence type="ECO:0000256" key="9">
    <source>
        <dbReference type="ARBA" id="ARBA00036421"/>
    </source>
</evidence>
<evidence type="ECO:0000256" key="4">
    <source>
        <dbReference type="ARBA" id="ARBA00022723"/>
    </source>
</evidence>
<evidence type="ECO:0000313" key="20">
    <source>
        <dbReference type="Proteomes" id="UP000006044"/>
    </source>
</evidence>
<dbReference type="GO" id="GO:0005829">
    <property type="term" value="C:cytosol"/>
    <property type="evidence" value="ECO:0007669"/>
    <property type="project" value="TreeGrafter"/>
</dbReference>
<name>K0WTT9_9BACT</name>
<evidence type="ECO:0000256" key="11">
    <source>
        <dbReference type="ARBA" id="ARBA00044252"/>
    </source>
</evidence>
<evidence type="ECO:0000256" key="1">
    <source>
        <dbReference type="ARBA" id="ARBA00001941"/>
    </source>
</evidence>
<dbReference type="EMBL" id="ADLE01000015">
    <property type="protein sequence ID" value="EJZ62722.1"/>
    <property type="molecule type" value="Genomic_DNA"/>
</dbReference>
<evidence type="ECO:0000256" key="5">
    <source>
        <dbReference type="ARBA" id="ARBA00022801"/>
    </source>
</evidence>
<dbReference type="Pfam" id="PF01546">
    <property type="entry name" value="Peptidase_M20"/>
    <property type="match status" value="1"/>
</dbReference>
<keyword evidence="7" id="KW-0482">Metalloprotease</keyword>
<feature type="domain" description="Peptidase M20 dimerisation" evidence="18">
    <location>
        <begin position="206"/>
        <end position="288"/>
    </location>
</feature>
<dbReference type="InterPro" id="IPR011650">
    <property type="entry name" value="Peptidase_M20_dimer"/>
</dbReference>
<gene>
    <name evidence="19" type="ORF">HMPREF9448_02073</name>
</gene>
<proteinExistence type="inferred from homology"/>
<dbReference type="PIRSF" id="PIRSF016599">
    <property type="entry name" value="Xaa-His_dipept"/>
    <property type="match status" value="1"/>
</dbReference>
<organism evidence="19 20">
    <name type="scientific">Barnesiella intestinihominis YIT 11860</name>
    <dbReference type="NCBI Taxonomy" id="742726"/>
    <lineage>
        <taxon>Bacteria</taxon>
        <taxon>Pseudomonadati</taxon>
        <taxon>Bacteroidota</taxon>
        <taxon>Bacteroidia</taxon>
        <taxon>Bacteroidales</taxon>
        <taxon>Barnesiellaceae</taxon>
        <taxon>Barnesiella</taxon>
    </lineage>
</organism>
<evidence type="ECO:0000259" key="18">
    <source>
        <dbReference type="Pfam" id="PF07687"/>
    </source>
</evidence>
<dbReference type="OrthoDB" id="9773892at2"/>
<dbReference type="RefSeq" id="WP_008862469.1">
    <property type="nucleotide sequence ID" value="NZ_CAXSYG010000012.1"/>
</dbReference>
<dbReference type="GO" id="GO:0046872">
    <property type="term" value="F:metal ion binding"/>
    <property type="evidence" value="ECO:0007669"/>
    <property type="project" value="UniProtKB-KW"/>
</dbReference>
<evidence type="ECO:0000256" key="12">
    <source>
        <dbReference type="ARBA" id="ARBA00061423"/>
    </source>
</evidence>
<dbReference type="InterPro" id="IPR001160">
    <property type="entry name" value="Peptidase_M20C"/>
</dbReference>
<evidence type="ECO:0000256" key="3">
    <source>
        <dbReference type="ARBA" id="ARBA00022670"/>
    </source>
</evidence>
<evidence type="ECO:0000256" key="13">
    <source>
        <dbReference type="ARBA" id="ARBA00071271"/>
    </source>
</evidence>
<dbReference type="HOGENOM" id="CLU_028526_0_0_10"/>
<keyword evidence="4" id="KW-0479">Metal-binding</keyword>
<reference evidence="19 20" key="1">
    <citation type="submission" date="2012-08" db="EMBL/GenBank/DDBJ databases">
        <title>The Genome Sequence of Barnesiella intestinihominis YIT 11860.</title>
        <authorList>
            <consortium name="The Broad Institute Genome Sequencing Platform"/>
            <person name="Earl A."/>
            <person name="Ward D."/>
            <person name="Feldgarden M."/>
            <person name="Gevers D."/>
            <person name="Morotomi M."/>
            <person name="Walker B."/>
            <person name="Young S.K."/>
            <person name="Zeng Q."/>
            <person name="Gargeya S."/>
            <person name="Fitzgerald M."/>
            <person name="Haas B."/>
            <person name="Abouelleil A."/>
            <person name="Alvarado L."/>
            <person name="Arachchi H.M."/>
            <person name="Berlin A.M."/>
            <person name="Chapman S.B."/>
            <person name="Goldberg J."/>
            <person name="Griggs A."/>
            <person name="Gujja S."/>
            <person name="Hansen M."/>
            <person name="Howarth C."/>
            <person name="Imamovic A."/>
            <person name="Larimer J."/>
            <person name="McCowen C."/>
            <person name="Montmayeur A."/>
            <person name="Murphy C."/>
            <person name="Neiman D."/>
            <person name="Pearson M."/>
            <person name="Priest M."/>
            <person name="Roberts A."/>
            <person name="Saif S."/>
            <person name="Shea T."/>
            <person name="Sisk P."/>
            <person name="Sykes S."/>
            <person name="Wortman J."/>
            <person name="Nusbaum C."/>
            <person name="Birren B."/>
        </authorList>
    </citation>
    <scope>NUCLEOTIDE SEQUENCE [LARGE SCALE GENOMIC DNA]</scope>
    <source>
        <strain evidence="19 20">YIT 11860</strain>
    </source>
</reference>
<dbReference type="PATRIC" id="fig|742726.3.peg.2162"/>
<dbReference type="EC" id="3.4.13.18" evidence="10"/>
<dbReference type="eggNOG" id="COG2195">
    <property type="taxonomic scope" value="Bacteria"/>
</dbReference>
<evidence type="ECO:0000256" key="17">
    <source>
        <dbReference type="ARBA" id="ARBA00078074"/>
    </source>
</evidence>
<evidence type="ECO:0000256" key="14">
    <source>
        <dbReference type="ARBA" id="ARBA00075285"/>
    </source>
</evidence>
<protein>
    <recommendedName>
        <fullName evidence="13">Cytosol non-specific dipeptidase</fullName>
        <ecNumber evidence="10">3.4.13.18</ecNumber>
    </recommendedName>
    <alternativeName>
        <fullName evidence="16">Aminoacyl-histidine dipeptidase</fullName>
    </alternativeName>
    <alternativeName>
        <fullName evidence="15">Beta-alanyl-histidine dipeptidase</fullName>
    </alternativeName>
    <alternativeName>
        <fullName evidence="14">Carnosinase</fullName>
    </alternativeName>
    <alternativeName>
        <fullName evidence="11">Peptidase D</fullName>
    </alternativeName>
    <alternativeName>
        <fullName evidence="17">Xaa-His dipeptidase</fullName>
    </alternativeName>
</protein>
<dbReference type="CDD" id="cd03890">
    <property type="entry name" value="M20_pepD"/>
    <property type="match status" value="1"/>
</dbReference>
<evidence type="ECO:0000313" key="19">
    <source>
        <dbReference type="EMBL" id="EJZ62722.1"/>
    </source>
</evidence>
<evidence type="ECO:0000256" key="15">
    <source>
        <dbReference type="ARBA" id="ARBA00076004"/>
    </source>
</evidence>
<dbReference type="AlphaFoldDB" id="K0WTT9"/>
<evidence type="ECO:0000256" key="2">
    <source>
        <dbReference type="ARBA" id="ARBA00001947"/>
    </source>
</evidence>
<dbReference type="GO" id="GO:0070573">
    <property type="term" value="F:metallodipeptidase activity"/>
    <property type="evidence" value="ECO:0007669"/>
    <property type="project" value="TreeGrafter"/>
</dbReference>
<dbReference type="SUPFAM" id="SSF53187">
    <property type="entry name" value="Zn-dependent exopeptidases"/>
    <property type="match status" value="1"/>
</dbReference>
<dbReference type="STRING" id="742726.HMPREF9448_02073"/>
<evidence type="ECO:0000256" key="16">
    <source>
        <dbReference type="ARBA" id="ARBA00077688"/>
    </source>
</evidence>
<dbReference type="PRINTS" id="PR00934">
    <property type="entry name" value="XHISDIPTASE"/>
</dbReference>
<dbReference type="PANTHER" id="PTHR43501:SF1">
    <property type="entry name" value="CYTOSOL NON-SPECIFIC DIPEPTIDASE"/>
    <property type="match status" value="1"/>
</dbReference>
<evidence type="ECO:0000256" key="6">
    <source>
        <dbReference type="ARBA" id="ARBA00022833"/>
    </source>
</evidence>
<dbReference type="InterPro" id="IPR002933">
    <property type="entry name" value="Peptidase_M20"/>
</dbReference>
<sequence length="485" mass="53181">MDIKELKPTSIWHYFDAITGVPRPSKKEERIREFLLNFAKEQNLEVKVDKTGNVVITKEATPGCEGAPTVILQAHMDMVCEKNGDVKHDFERDPIETYIDGEWVKARGTTLGADNGIGMAAAMAVLADKELKHGRIQALFTVDEETGLTGAFGLESGMIDGKYLLNLDSEDEAEIFIGCAGGIDTTSAFTYKQEALPAGKFYLRVEVKNLLGGHSGGDIHLGRGNANKLLARFLWLCMQRHEVHLCAIDGGNLRNAIPREAMAVIAVNPEEKEAVRAELNHYAADVAAELSGVDPNVTVDMVTADTPEFMIEDKVARALISALYAAPHGVIAMSHDIEGLVETSTNLASVKMTEPGKIVVATSQRSSVESEKYDIAYQVECLFRLAGAEPSHGDGYPGWKPNMHSRIKDIAVEAYQELYQQTPAIKAIHAGLECGLFLTKYPQLDMISFGPTLRGVHSPDEKMHIPAVEKFWNHLVLILEKVALE</sequence>
<keyword evidence="3" id="KW-0645">Protease</keyword>
<comment type="cofactor">
    <cofactor evidence="1">
        <name>Co(2+)</name>
        <dbReference type="ChEBI" id="CHEBI:48828"/>
    </cofactor>
</comment>
<keyword evidence="6" id="KW-0862">Zinc</keyword>
<dbReference type="GO" id="GO:0006508">
    <property type="term" value="P:proteolysis"/>
    <property type="evidence" value="ECO:0007669"/>
    <property type="project" value="UniProtKB-KW"/>
</dbReference>
<evidence type="ECO:0000256" key="7">
    <source>
        <dbReference type="ARBA" id="ARBA00023049"/>
    </source>
</evidence>
<dbReference type="Pfam" id="PF07687">
    <property type="entry name" value="M20_dimer"/>
    <property type="match status" value="1"/>
</dbReference>
<keyword evidence="20" id="KW-1185">Reference proteome</keyword>
<keyword evidence="8" id="KW-0170">Cobalt</keyword>
<dbReference type="Gene3D" id="3.40.630.10">
    <property type="entry name" value="Zn peptidases"/>
    <property type="match status" value="2"/>
</dbReference>
<dbReference type="Proteomes" id="UP000006044">
    <property type="component" value="Unassembled WGS sequence"/>
</dbReference>
<comment type="similarity">
    <text evidence="12">Belongs to the peptidase M20C family.</text>
</comment>
<dbReference type="PANTHER" id="PTHR43501">
    <property type="entry name" value="CYTOSOL NON-SPECIFIC DIPEPTIDASE"/>
    <property type="match status" value="1"/>
</dbReference>
<dbReference type="GeneID" id="77849287"/>
<comment type="catalytic activity">
    <reaction evidence="9">
        <text>Hydrolysis of dipeptides, preferentially hydrophobic dipeptides including prolyl amino acids.</text>
        <dbReference type="EC" id="3.4.13.18"/>
    </reaction>
</comment>
<keyword evidence="5" id="KW-0378">Hydrolase</keyword>
<comment type="cofactor">
    <cofactor evidence="2">
        <name>Zn(2+)</name>
        <dbReference type="ChEBI" id="CHEBI:29105"/>
    </cofactor>
</comment>